<accession>W9XCZ0</accession>
<organism evidence="1 2">
    <name type="scientific">Cladophialophora psammophila CBS 110553</name>
    <dbReference type="NCBI Taxonomy" id="1182543"/>
    <lineage>
        <taxon>Eukaryota</taxon>
        <taxon>Fungi</taxon>
        <taxon>Dikarya</taxon>
        <taxon>Ascomycota</taxon>
        <taxon>Pezizomycotina</taxon>
        <taxon>Eurotiomycetes</taxon>
        <taxon>Chaetothyriomycetidae</taxon>
        <taxon>Chaetothyriales</taxon>
        <taxon>Herpotrichiellaceae</taxon>
        <taxon>Cladophialophora</taxon>
    </lineage>
</organism>
<evidence type="ECO:0000313" key="2">
    <source>
        <dbReference type="Proteomes" id="UP000019471"/>
    </source>
</evidence>
<dbReference type="Proteomes" id="UP000019471">
    <property type="component" value="Unassembled WGS sequence"/>
</dbReference>
<sequence length="62" mass="7226">AMFLLVMWPSNSSTVRIHHRRYAKKFMRSCLDDPASLECSGMAFMPLFACGFCHLHELTYLR</sequence>
<dbReference type="GeneID" id="19186240"/>
<dbReference type="EMBL" id="AMGX01000002">
    <property type="protein sequence ID" value="EXJ74811.1"/>
    <property type="molecule type" value="Genomic_DNA"/>
</dbReference>
<name>W9XCZ0_9EURO</name>
<protein>
    <submittedName>
        <fullName evidence="1">Uncharacterized protein</fullName>
    </submittedName>
</protein>
<dbReference type="RefSeq" id="XP_007740313.1">
    <property type="nucleotide sequence ID" value="XM_007742123.1"/>
</dbReference>
<proteinExistence type="predicted"/>
<gene>
    <name evidence="1" type="ORF">A1O5_01507</name>
</gene>
<reference evidence="1 2" key="1">
    <citation type="submission" date="2013-03" db="EMBL/GenBank/DDBJ databases">
        <title>The Genome Sequence of Cladophialophora psammophila CBS 110553.</title>
        <authorList>
            <consortium name="The Broad Institute Genomics Platform"/>
            <person name="Cuomo C."/>
            <person name="de Hoog S."/>
            <person name="Gorbushina A."/>
            <person name="Walker B."/>
            <person name="Young S.K."/>
            <person name="Zeng Q."/>
            <person name="Gargeya S."/>
            <person name="Fitzgerald M."/>
            <person name="Haas B."/>
            <person name="Abouelleil A."/>
            <person name="Allen A.W."/>
            <person name="Alvarado L."/>
            <person name="Arachchi H.M."/>
            <person name="Berlin A.M."/>
            <person name="Chapman S.B."/>
            <person name="Gainer-Dewar J."/>
            <person name="Goldberg J."/>
            <person name="Griggs A."/>
            <person name="Gujja S."/>
            <person name="Hansen M."/>
            <person name="Howarth C."/>
            <person name="Imamovic A."/>
            <person name="Ireland A."/>
            <person name="Larimer J."/>
            <person name="McCowan C."/>
            <person name="Murphy C."/>
            <person name="Pearson M."/>
            <person name="Poon T.W."/>
            <person name="Priest M."/>
            <person name="Roberts A."/>
            <person name="Saif S."/>
            <person name="Shea T."/>
            <person name="Sisk P."/>
            <person name="Sykes S."/>
            <person name="Wortman J."/>
            <person name="Nusbaum C."/>
            <person name="Birren B."/>
        </authorList>
    </citation>
    <scope>NUCLEOTIDE SEQUENCE [LARGE SCALE GENOMIC DNA]</scope>
    <source>
        <strain evidence="1 2">CBS 110553</strain>
    </source>
</reference>
<keyword evidence="2" id="KW-1185">Reference proteome</keyword>
<dbReference type="AlphaFoldDB" id="W9XCZ0"/>
<dbReference type="HOGENOM" id="CLU_2910229_0_0_1"/>
<evidence type="ECO:0000313" key="1">
    <source>
        <dbReference type="EMBL" id="EXJ74811.1"/>
    </source>
</evidence>
<feature type="non-terminal residue" evidence="1">
    <location>
        <position position="1"/>
    </location>
</feature>
<feature type="non-terminal residue" evidence="1">
    <location>
        <position position="62"/>
    </location>
</feature>
<comment type="caution">
    <text evidence="1">The sequence shown here is derived from an EMBL/GenBank/DDBJ whole genome shotgun (WGS) entry which is preliminary data.</text>
</comment>